<name>A0A401SET8_CHIPU</name>
<proteinExistence type="predicted"/>
<keyword evidence="3" id="KW-1185">Reference proteome</keyword>
<evidence type="ECO:0000313" key="2">
    <source>
        <dbReference type="EMBL" id="GCC28915.1"/>
    </source>
</evidence>
<feature type="region of interest" description="Disordered" evidence="1">
    <location>
        <begin position="52"/>
        <end position="104"/>
    </location>
</feature>
<evidence type="ECO:0000256" key="1">
    <source>
        <dbReference type="SAM" id="MobiDB-lite"/>
    </source>
</evidence>
<gene>
    <name evidence="2" type="ORF">chiPu_0007349</name>
</gene>
<reference evidence="2 3" key="1">
    <citation type="journal article" date="2018" name="Nat. Ecol. Evol.">
        <title>Shark genomes provide insights into elasmobranch evolution and the origin of vertebrates.</title>
        <authorList>
            <person name="Hara Y"/>
            <person name="Yamaguchi K"/>
            <person name="Onimaru K"/>
            <person name="Kadota M"/>
            <person name="Koyanagi M"/>
            <person name="Keeley SD"/>
            <person name="Tatsumi K"/>
            <person name="Tanaka K"/>
            <person name="Motone F"/>
            <person name="Kageyama Y"/>
            <person name="Nozu R"/>
            <person name="Adachi N"/>
            <person name="Nishimura O"/>
            <person name="Nakagawa R"/>
            <person name="Tanegashima C"/>
            <person name="Kiyatake I"/>
            <person name="Matsumoto R"/>
            <person name="Murakumo K"/>
            <person name="Nishida K"/>
            <person name="Terakita A"/>
            <person name="Kuratani S"/>
            <person name="Sato K"/>
            <person name="Hyodo S Kuraku.S."/>
        </authorList>
    </citation>
    <scope>NUCLEOTIDE SEQUENCE [LARGE SCALE GENOMIC DNA]</scope>
</reference>
<protein>
    <submittedName>
        <fullName evidence="2">Uncharacterized protein</fullName>
    </submittedName>
</protein>
<comment type="caution">
    <text evidence="2">The sequence shown here is derived from an EMBL/GenBank/DDBJ whole genome shotgun (WGS) entry which is preliminary data.</text>
</comment>
<sequence>MKFPHFNLVKIREKEYSLKNPASKEKEDLLQNFDPKHKIFWNALNVEYKEPGHKQHWTQSKNNSGLFPFALGNQYKPQDNPHPKDKQESCRWWKTHSRETETRI</sequence>
<organism evidence="2 3">
    <name type="scientific">Chiloscyllium punctatum</name>
    <name type="common">Brownbanded bambooshark</name>
    <name type="synonym">Hemiscyllium punctatum</name>
    <dbReference type="NCBI Taxonomy" id="137246"/>
    <lineage>
        <taxon>Eukaryota</taxon>
        <taxon>Metazoa</taxon>
        <taxon>Chordata</taxon>
        <taxon>Craniata</taxon>
        <taxon>Vertebrata</taxon>
        <taxon>Chondrichthyes</taxon>
        <taxon>Elasmobranchii</taxon>
        <taxon>Galeomorphii</taxon>
        <taxon>Galeoidea</taxon>
        <taxon>Orectolobiformes</taxon>
        <taxon>Hemiscylliidae</taxon>
        <taxon>Chiloscyllium</taxon>
    </lineage>
</organism>
<accession>A0A401SET8</accession>
<dbReference type="EMBL" id="BEZZ01000225">
    <property type="protein sequence ID" value="GCC28915.1"/>
    <property type="molecule type" value="Genomic_DNA"/>
</dbReference>
<feature type="compositionally biased region" description="Basic and acidic residues" evidence="1">
    <location>
        <begin position="79"/>
        <end position="104"/>
    </location>
</feature>
<evidence type="ECO:0000313" key="3">
    <source>
        <dbReference type="Proteomes" id="UP000287033"/>
    </source>
</evidence>
<dbReference type="Proteomes" id="UP000287033">
    <property type="component" value="Unassembled WGS sequence"/>
</dbReference>
<dbReference type="AlphaFoldDB" id="A0A401SET8"/>